<dbReference type="InterPro" id="IPR015813">
    <property type="entry name" value="Pyrv/PenolPyrv_kinase-like_dom"/>
</dbReference>
<dbReference type="STRING" id="1058.SAMN05421783_113127"/>
<dbReference type="InterPro" id="IPR008731">
    <property type="entry name" value="PTS_EIN"/>
</dbReference>
<keyword evidence="8" id="KW-0762">Sugar transport</keyword>
<dbReference type="Gene3D" id="3.30.450.40">
    <property type="match status" value="1"/>
</dbReference>
<keyword evidence="6" id="KW-0813">Transport</keyword>
<dbReference type="PROSITE" id="PS00742">
    <property type="entry name" value="PEP_ENZYMES_2"/>
    <property type="match status" value="1"/>
</dbReference>
<dbReference type="Proteomes" id="UP000198816">
    <property type="component" value="Unassembled WGS sequence"/>
</dbReference>
<dbReference type="PANTHER" id="PTHR46244:SF1">
    <property type="entry name" value="PHOSPHOENOLPYRUVATE-DEPENDENT PHOSPHOTRANSFERASE SYSTEM"/>
    <property type="match status" value="1"/>
</dbReference>
<name>A0A1H2YQJ9_THIRO</name>
<keyword evidence="9" id="KW-0808">Transferase</keyword>
<dbReference type="Pfam" id="PF05524">
    <property type="entry name" value="PEP-utilisers_N"/>
    <property type="match status" value="1"/>
</dbReference>
<dbReference type="GO" id="GO:0016301">
    <property type="term" value="F:kinase activity"/>
    <property type="evidence" value="ECO:0007669"/>
    <property type="project" value="UniProtKB-KW"/>
</dbReference>
<dbReference type="SUPFAM" id="SSF47831">
    <property type="entry name" value="Enzyme I of the PEP:sugar phosphotransferase system HPr-binding (sub)domain"/>
    <property type="match status" value="1"/>
</dbReference>
<dbReference type="InterPro" id="IPR036618">
    <property type="entry name" value="PtsI_HPr-bd_sf"/>
</dbReference>
<evidence type="ECO:0000256" key="4">
    <source>
        <dbReference type="ARBA" id="ARBA00007837"/>
    </source>
</evidence>
<reference evidence="16" key="1">
    <citation type="submission" date="2016-10" db="EMBL/GenBank/DDBJ databases">
        <authorList>
            <person name="Varghese N."/>
            <person name="Submissions S."/>
        </authorList>
    </citation>
    <scope>NUCLEOTIDE SEQUENCE [LARGE SCALE GENOMIC DNA]</scope>
    <source>
        <strain evidence="16">DSM 217</strain>
    </source>
</reference>
<evidence type="ECO:0000256" key="10">
    <source>
        <dbReference type="ARBA" id="ARBA00022683"/>
    </source>
</evidence>
<dbReference type="GO" id="GO:0005737">
    <property type="term" value="C:cytoplasm"/>
    <property type="evidence" value="ECO:0007669"/>
    <property type="project" value="UniProtKB-SubCell"/>
</dbReference>
<comment type="subcellular location">
    <subcellularLocation>
        <location evidence="3">Cytoplasm</location>
    </subcellularLocation>
</comment>
<dbReference type="InterPro" id="IPR000121">
    <property type="entry name" value="PEP_util_C"/>
</dbReference>
<evidence type="ECO:0000256" key="11">
    <source>
        <dbReference type="ARBA" id="ARBA00022723"/>
    </source>
</evidence>
<keyword evidence="11" id="KW-0479">Metal-binding</keyword>
<keyword evidence="16" id="KW-1185">Reference proteome</keyword>
<dbReference type="SMART" id="SM00065">
    <property type="entry name" value="GAF"/>
    <property type="match status" value="1"/>
</dbReference>
<evidence type="ECO:0000256" key="9">
    <source>
        <dbReference type="ARBA" id="ARBA00022679"/>
    </source>
</evidence>
<dbReference type="GO" id="GO:0046872">
    <property type="term" value="F:metal ion binding"/>
    <property type="evidence" value="ECO:0007669"/>
    <property type="project" value="UniProtKB-KW"/>
</dbReference>
<dbReference type="Pfam" id="PF02896">
    <property type="entry name" value="PEP-utilizers_C"/>
    <property type="match status" value="1"/>
</dbReference>
<dbReference type="NCBIfam" id="NF008283">
    <property type="entry name" value="PRK11061.1"/>
    <property type="match status" value="1"/>
</dbReference>
<feature type="domain" description="GAF" evidence="14">
    <location>
        <begin position="51"/>
        <end position="198"/>
    </location>
</feature>
<dbReference type="InterPro" id="IPR008279">
    <property type="entry name" value="PEP-util_enz_mobile_dom"/>
</dbReference>
<gene>
    <name evidence="15" type="ORF">SAMN05421783_113127</name>
</gene>
<accession>A0A1H2YQJ9</accession>
<evidence type="ECO:0000256" key="8">
    <source>
        <dbReference type="ARBA" id="ARBA00022597"/>
    </source>
</evidence>
<dbReference type="InterPro" id="IPR006318">
    <property type="entry name" value="PTS_EI-like"/>
</dbReference>
<dbReference type="PANTHER" id="PTHR46244">
    <property type="entry name" value="PHOSPHOENOLPYRUVATE-PROTEIN PHOSPHOTRANSFERASE"/>
    <property type="match status" value="1"/>
</dbReference>
<dbReference type="InterPro" id="IPR029016">
    <property type="entry name" value="GAF-like_dom_sf"/>
</dbReference>
<evidence type="ECO:0000256" key="13">
    <source>
        <dbReference type="ARBA" id="ARBA00022842"/>
    </source>
</evidence>
<keyword evidence="10" id="KW-0598">Phosphotransferase system</keyword>
<dbReference type="SUPFAM" id="SSF52009">
    <property type="entry name" value="Phosphohistidine domain"/>
    <property type="match status" value="1"/>
</dbReference>
<dbReference type="Pfam" id="PF00391">
    <property type="entry name" value="PEP-utilizers"/>
    <property type="match status" value="1"/>
</dbReference>
<dbReference type="InterPro" id="IPR050499">
    <property type="entry name" value="PEP-utilizing_PTS_enzyme"/>
</dbReference>
<evidence type="ECO:0000256" key="6">
    <source>
        <dbReference type="ARBA" id="ARBA00022448"/>
    </source>
</evidence>
<sequence length="787" mass="85634">MTGRAAEHLERGSVGLDSGVSVAGSSAAASQRLPMLESLRRIVQEVNNAPDLERALTIIVQRVKQAVGADVCSVYLNDFDNRRHVLHATDGLRAKAVGRVRLELGRGLIGLVSERAEPINLDDAVSHPRYQRITDTGEEHYHGFLGAPIIQNRKVLGVLVLRQREKRHFGDDEVTFVVTLASQLAGAITFARTNGELARLQDDGIPQRFLPGLPASPGIGIGTAVVVYPPADLNAVPDRRAENLDNEAKDFLGAVEHVAEDLDRFAVRTQAHLSAEDMALFDAWRLMLESDTLIDGTLSRIRAGNWAPGALRETIAEHAKVFDDMDDAYLRERASDVRDLGRCILTHLQKLTAAPIQYVPNTILVGDELSAMQIADVPREMLAGIVSTTGSGSSHVGILARGMGVPAAMAVADLPVGRVEGRELVVDGYRGRVYVAPGPTVRAEYQRLAEDDAALTSELQALRHLPAETTDGYLVPLYLNTGLVSEARPLGIEESAGVGLYRTELPFIVRDTFPGEAAQMSNYRQVLELFAPRPVTIRTLDIGGDKPLPYFPMHEANPFLGWRGIRITLDQPEIFLTQVRAILRASIGLDNLQILLPMISTVGEVDEALLLIHRAHDELLEEGYQVRLPPIGVMIEVPAAVYQCEALARRVDFLSVGTNDLTQYLLAVDRNNAHVAKLYDEFHPAVLRALLQILAGARVHGREVSVCGEMAGDPLATFLLLGMGVHSLSMGAGSLLRVKRVIRSISRARAREVLKVALQCEDAASVRRLLLDALEAVGLGGLVRPGK</sequence>
<dbReference type="GO" id="GO:0009401">
    <property type="term" value="P:phosphoenolpyruvate-dependent sugar phosphotransferase system"/>
    <property type="evidence" value="ECO:0007669"/>
    <property type="project" value="UniProtKB-KW"/>
</dbReference>
<evidence type="ECO:0000259" key="14">
    <source>
        <dbReference type="SMART" id="SM00065"/>
    </source>
</evidence>
<dbReference type="EMBL" id="FNNZ01000013">
    <property type="protein sequence ID" value="SDX07231.1"/>
    <property type="molecule type" value="Genomic_DNA"/>
</dbReference>
<comment type="catalytic activity">
    <reaction evidence="1">
        <text>L-histidyl-[protein] + phosphoenolpyruvate = N(pros)-phospho-L-histidyl-[protein] + pyruvate</text>
        <dbReference type="Rhea" id="RHEA:23880"/>
        <dbReference type="Rhea" id="RHEA-COMP:9745"/>
        <dbReference type="Rhea" id="RHEA-COMP:9746"/>
        <dbReference type="ChEBI" id="CHEBI:15361"/>
        <dbReference type="ChEBI" id="CHEBI:29979"/>
        <dbReference type="ChEBI" id="CHEBI:58702"/>
        <dbReference type="ChEBI" id="CHEBI:64837"/>
        <dbReference type="EC" id="2.7.3.9"/>
    </reaction>
</comment>
<evidence type="ECO:0000256" key="2">
    <source>
        <dbReference type="ARBA" id="ARBA00001946"/>
    </source>
</evidence>
<proteinExistence type="inferred from homology"/>
<dbReference type="InterPro" id="IPR003018">
    <property type="entry name" value="GAF"/>
</dbReference>
<dbReference type="Gene3D" id="3.50.30.10">
    <property type="entry name" value="Phosphohistidine domain"/>
    <property type="match status" value="1"/>
</dbReference>
<dbReference type="Pfam" id="PF01590">
    <property type="entry name" value="GAF"/>
    <property type="match status" value="1"/>
</dbReference>
<dbReference type="PRINTS" id="PR01736">
    <property type="entry name" value="PHPHTRNFRASE"/>
</dbReference>
<evidence type="ECO:0000313" key="15">
    <source>
        <dbReference type="EMBL" id="SDX07231.1"/>
    </source>
</evidence>
<evidence type="ECO:0000256" key="5">
    <source>
        <dbReference type="ARBA" id="ARBA00012232"/>
    </source>
</evidence>
<dbReference type="GO" id="GO:0008965">
    <property type="term" value="F:phosphoenolpyruvate-protein phosphotransferase activity"/>
    <property type="evidence" value="ECO:0007669"/>
    <property type="project" value="UniProtKB-EC"/>
</dbReference>
<dbReference type="Gene3D" id="3.20.20.60">
    <property type="entry name" value="Phosphoenolpyruvate-binding domains"/>
    <property type="match status" value="1"/>
</dbReference>
<evidence type="ECO:0000313" key="16">
    <source>
        <dbReference type="Proteomes" id="UP000198816"/>
    </source>
</evidence>
<organism evidence="15 16">
    <name type="scientific">Thiocapsa roseopersicina</name>
    <dbReference type="NCBI Taxonomy" id="1058"/>
    <lineage>
        <taxon>Bacteria</taxon>
        <taxon>Pseudomonadati</taxon>
        <taxon>Pseudomonadota</taxon>
        <taxon>Gammaproteobacteria</taxon>
        <taxon>Chromatiales</taxon>
        <taxon>Chromatiaceae</taxon>
        <taxon>Thiocapsa</taxon>
    </lineage>
</organism>
<protein>
    <recommendedName>
        <fullName evidence="5">phosphoenolpyruvate--protein phosphotransferase</fullName>
        <ecNumber evidence="5">2.7.3.9</ecNumber>
    </recommendedName>
</protein>
<dbReference type="InterPro" id="IPR040442">
    <property type="entry name" value="Pyrv_kinase-like_dom_sf"/>
</dbReference>
<dbReference type="SUPFAM" id="SSF55781">
    <property type="entry name" value="GAF domain-like"/>
    <property type="match status" value="1"/>
</dbReference>
<evidence type="ECO:0000256" key="1">
    <source>
        <dbReference type="ARBA" id="ARBA00000683"/>
    </source>
</evidence>
<dbReference type="InterPro" id="IPR036637">
    <property type="entry name" value="Phosphohistidine_dom_sf"/>
</dbReference>
<keyword evidence="12" id="KW-0418">Kinase</keyword>
<evidence type="ECO:0000256" key="7">
    <source>
        <dbReference type="ARBA" id="ARBA00022490"/>
    </source>
</evidence>
<comment type="similarity">
    <text evidence="4">Belongs to the PEP-utilizing enzyme family.</text>
</comment>
<dbReference type="EC" id="2.7.3.9" evidence="5"/>
<keyword evidence="7" id="KW-0963">Cytoplasm</keyword>
<evidence type="ECO:0000256" key="12">
    <source>
        <dbReference type="ARBA" id="ARBA00022777"/>
    </source>
</evidence>
<dbReference type="Gene3D" id="1.10.274.10">
    <property type="entry name" value="PtsI, HPr-binding domain"/>
    <property type="match status" value="1"/>
</dbReference>
<evidence type="ECO:0000256" key="3">
    <source>
        <dbReference type="ARBA" id="ARBA00004496"/>
    </source>
</evidence>
<comment type="cofactor">
    <cofactor evidence="2">
        <name>Mg(2+)</name>
        <dbReference type="ChEBI" id="CHEBI:18420"/>
    </cofactor>
</comment>
<dbReference type="AlphaFoldDB" id="A0A1H2YQJ9"/>
<keyword evidence="13" id="KW-0460">Magnesium</keyword>
<dbReference type="NCBIfam" id="TIGR01417">
    <property type="entry name" value="PTS_I_fam"/>
    <property type="match status" value="1"/>
</dbReference>
<dbReference type="SUPFAM" id="SSF51621">
    <property type="entry name" value="Phosphoenolpyruvate/pyruvate domain"/>
    <property type="match status" value="1"/>
</dbReference>
<dbReference type="InterPro" id="IPR023151">
    <property type="entry name" value="PEP_util_CS"/>
</dbReference>